<gene>
    <name evidence="2" type="ORF">FG383_07260</name>
</gene>
<dbReference type="Gene3D" id="3.20.20.140">
    <property type="entry name" value="Metal-dependent hydrolases"/>
    <property type="match status" value="1"/>
</dbReference>
<dbReference type="GO" id="GO:0004534">
    <property type="term" value="F:5'-3' RNA exonuclease activity"/>
    <property type="evidence" value="ECO:0007669"/>
    <property type="project" value="TreeGrafter"/>
</dbReference>
<dbReference type="SUPFAM" id="SSF89550">
    <property type="entry name" value="PHP domain-like"/>
    <property type="match status" value="1"/>
</dbReference>
<reference evidence="2 3" key="1">
    <citation type="submission" date="2019-05" db="EMBL/GenBank/DDBJ databases">
        <title>Psychrobacillus vulpis sp. nov., a new species isolated from feces of a red fox that inhabits in The Tablas de Daimiel Natural Park, Albacete, Spain.</title>
        <authorList>
            <person name="Rodriguez M."/>
            <person name="Reina J.C."/>
            <person name="Bejar V."/>
            <person name="Llamas I."/>
        </authorList>
    </citation>
    <scope>NUCLEOTIDE SEQUENCE [LARGE SCALE GENOMIC DNA]</scope>
    <source>
        <strain evidence="2 3">NHI-2</strain>
    </source>
</reference>
<dbReference type="SMART" id="SM00481">
    <property type="entry name" value="POLIIIAc"/>
    <property type="match status" value="1"/>
</dbReference>
<evidence type="ECO:0000313" key="3">
    <source>
        <dbReference type="Proteomes" id="UP000318937"/>
    </source>
</evidence>
<dbReference type="InterPro" id="IPR003141">
    <property type="entry name" value="Pol/His_phosphatase_N"/>
</dbReference>
<dbReference type="Proteomes" id="UP000318937">
    <property type="component" value="Unassembled WGS sequence"/>
</dbReference>
<proteinExistence type="predicted"/>
<feature type="domain" description="Polymerase/histidinol phosphatase N-terminal" evidence="1">
    <location>
        <begin position="150"/>
        <end position="210"/>
    </location>
</feature>
<evidence type="ECO:0000313" key="2">
    <source>
        <dbReference type="EMBL" id="TQR16278.1"/>
    </source>
</evidence>
<protein>
    <recommendedName>
        <fullName evidence="1">Polymerase/histidinol phosphatase N-terminal domain-containing protein</fullName>
    </recommendedName>
</protein>
<accession>A0A544TFS7</accession>
<dbReference type="GO" id="GO:0035312">
    <property type="term" value="F:5'-3' DNA exonuclease activity"/>
    <property type="evidence" value="ECO:0007669"/>
    <property type="project" value="TreeGrafter"/>
</dbReference>
<name>A0A544TFS7_9BACI</name>
<comment type="caution">
    <text evidence="2">The sequence shown here is derived from an EMBL/GenBank/DDBJ whole genome shotgun (WGS) entry which is preliminary data.</text>
</comment>
<organism evidence="2 3">
    <name type="scientific">Psychrobacillus soli</name>
    <dbReference type="NCBI Taxonomy" id="1543965"/>
    <lineage>
        <taxon>Bacteria</taxon>
        <taxon>Bacillati</taxon>
        <taxon>Bacillota</taxon>
        <taxon>Bacilli</taxon>
        <taxon>Bacillales</taxon>
        <taxon>Bacillaceae</taxon>
        <taxon>Psychrobacillus</taxon>
    </lineage>
</organism>
<evidence type="ECO:0000259" key="1">
    <source>
        <dbReference type="SMART" id="SM00481"/>
    </source>
</evidence>
<dbReference type="AlphaFoldDB" id="A0A544TFS7"/>
<keyword evidence="3" id="KW-1185">Reference proteome</keyword>
<dbReference type="PANTHER" id="PTHR42924:SF3">
    <property type="entry name" value="POLYMERASE_HISTIDINOL PHOSPHATASE N-TERMINAL DOMAIN-CONTAINING PROTEIN"/>
    <property type="match status" value="1"/>
</dbReference>
<dbReference type="PANTHER" id="PTHR42924">
    <property type="entry name" value="EXONUCLEASE"/>
    <property type="match status" value="1"/>
</dbReference>
<sequence length="472" mass="53558">MIQNTIKLELMDDTSERVIHNTFTFDVSENIQSIGLQLYHRESIWGTYLVYDPTGQLRAQYVTGKTPQPIVIHEQMEGTSPYTTAGSISVGTWTIEVIATVANKENIEKPFIEVQFDTERTDRSTNELYWNEMAGNPERIVQNEARWYKGDFHTHTIYSDGQMTREENMASAKNQQLDFFVATDHNIVPTSWVNDTSVLVLPGIEVTAPLGHFNILNTNCSPFEDCHLGDMLTEQGMNNIIAGQYGNALISINHPFLTEWKWLFNDTPLNKVDTLEVWNDPTYGYNPQATEWALIAWDMLLKDGHRITGIGGSDSHLKPEERYEGSEEASLIGDPGTFVYCEGLSVTNLITAVKQGHVVVSRGEKISCQLEQFIAGDQCDRSTGEIKVSIDTNEAIEIEWVVDGEVVSKIMDNHASYLFNWSDDAYHYIRVNVRRADGTLYGFTNPIYFNDKNPSLHTWGQLLELMKEHVHD</sequence>
<dbReference type="OrthoDB" id="9804333at2"/>
<dbReference type="InterPro" id="IPR052018">
    <property type="entry name" value="PHP_domain"/>
</dbReference>
<dbReference type="EMBL" id="VDGG01000012">
    <property type="protein sequence ID" value="TQR16278.1"/>
    <property type="molecule type" value="Genomic_DNA"/>
</dbReference>
<dbReference type="InterPro" id="IPR016195">
    <property type="entry name" value="Pol/histidinol_Pase-like"/>
</dbReference>
<dbReference type="RefSeq" id="WP_142606416.1">
    <property type="nucleotide sequence ID" value="NZ_VDGG01000012.1"/>
</dbReference>
<dbReference type="NCBIfam" id="NF038032">
    <property type="entry name" value="CehA_McbA_metalo"/>
    <property type="match status" value="1"/>
</dbReference>